<dbReference type="PANTHER" id="PTHR24422">
    <property type="entry name" value="CHEMOTAXIS PROTEIN METHYLTRANSFERASE"/>
    <property type="match status" value="1"/>
</dbReference>
<dbReference type="GO" id="GO:0032259">
    <property type="term" value="P:methylation"/>
    <property type="evidence" value="ECO:0007669"/>
    <property type="project" value="UniProtKB-KW"/>
</dbReference>
<dbReference type="Gene3D" id="3.40.50.150">
    <property type="entry name" value="Vaccinia Virus protein VP39"/>
    <property type="match status" value="1"/>
</dbReference>
<evidence type="ECO:0000256" key="1">
    <source>
        <dbReference type="ARBA" id="ARBA00001541"/>
    </source>
</evidence>
<evidence type="ECO:0000256" key="4">
    <source>
        <dbReference type="ARBA" id="ARBA00022679"/>
    </source>
</evidence>
<dbReference type="RefSeq" id="WP_048388223.1">
    <property type="nucleotide sequence ID" value="NZ_CP011494.1"/>
</dbReference>
<organism evidence="7 8">
    <name type="scientific">Marinobacter psychrophilus</name>
    <dbReference type="NCBI Taxonomy" id="330734"/>
    <lineage>
        <taxon>Bacteria</taxon>
        <taxon>Pseudomonadati</taxon>
        <taxon>Pseudomonadota</taxon>
        <taxon>Gammaproteobacteria</taxon>
        <taxon>Pseudomonadales</taxon>
        <taxon>Marinobacteraceae</taxon>
        <taxon>Marinobacter</taxon>
    </lineage>
</organism>
<protein>
    <recommendedName>
        <fullName evidence="2">protein-glutamate O-methyltransferase</fullName>
        <ecNumber evidence="2">2.1.1.80</ecNumber>
    </recommendedName>
</protein>
<keyword evidence="8" id="KW-1185">Reference proteome</keyword>
<evidence type="ECO:0000313" key="8">
    <source>
        <dbReference type="Proteomes" id="UP000036406"/>
    </source>
</evidence>
<sequence length="299" mass="34394">MANAPGNQTAMSGRWTPKHFTAMDEGQFDQWQTLLEQRTGMALASERRSFLETNLGIRMRELGYSSYQDYYQAVVCGSGAIREWASLVDRLTIHETRFFRDPDACQMVANYVNEHSREQLARRPLEAWSVGCSSGEEPYTLAMVLADCLQQRGVEPLFGITASDISPVVLEKARRGYFTLRRLEGMKPEFQARYFSPIDNKQVQICSRLRERVCFNCLNVLDLESAPIHRMNIIFCQNLLIYFHRWRRQEIVLHLAERLAPGGLLILGQGEITEWHPPGLQRVPSGHVLAWTKRQTDDE</sequence>
<dbReference type="PANTHER" id="PTHR24422:SF19">
    <property type="entry name" value="CHEMOTAXIS PROTEIN METHYLTRANSFERASE"/>
    <property type="match status" value="1"/>
</dbReference>
<dbReference type="EMBL" id="CP011494">
    <property type="protein sequence ID" value="AKO53969.1"/>
    <property type="molecule type" value="Genomic_DNA"/>
</dbReference>
<comment type="catalytic activity">
    <reaction evidence="1">
        <text>L-glutamyl-[protein] + S-adenosyl-L-methionine = [protein]-L-glutamate 5-O-methyl ester + S-adenosyl-L-homocysteine</text>
        <dbReference type="Rhea" id="RHEA:24452"/>
        <dbReference type="Rhea" id="RHEA-COMP:10208"/>
        <dbReference type="Rhea" id="RHEA-COMP:10311"/>
        <dbReference type="ChEBI" id="CHEBI:29973"/>
        <dbReference type="ChEBI" id="CHEBI:57856"/>
        <dbReference type="ChEBI" id="CHEBI:59789"/>
        <dbReference type="ChEBI" id="CHEBI:82795"/>
        <dbReference type="EC" id="2.1.1.80"/>
    </reaction>
</comment>
<dbReference type="InterPro" id="IPR022641">
    <property type="entry name" value="CheR_N"/>
</dbReference>
<keyword evidence="3 7" id="KW-0489">Methyltransferase</keyword>
<dbReference type="InterPro" id="IPR050903">
    <property type="entry name" value="Bact_Chemotaxis_MeTrfase"/>
</dbReference>
<dbReference type="InterPro" id="IPR022642">
    <property type="entry name" value="CheR_C"/>
</dbReference>
<dbReference type="STRING" id="330734.ABA45_17265"/>
<dbReference type="AlphaFoldDB" id="A0A0H4I4K6"/>
<reference evidence="7 8" key="1">
    <citation type="submission" date="2015-05" db="EMBL/GenBank/DDBJ databases">
        <title>Complete genome of Marinobacter psychrophilus strain 20041T isolated from sea-ice of the Canadian Basin.</title>
        <authorList>
            <person name="Song L."/>
            <person name="Ren L."/>
            <person name="Yu Y."/>
            <person name="Wang X."/>
        </authorList>
    </citation>
    <scope>NUCLEOTIDE SEQUENCE [LARGE SCALE GENOMIC DNA]</scope>
    <source>
        <strain evidence="7 8">20041</strain>
    </source>
</reference>
<proteinExistence type="predicted"/>
<dbReference type="SUPFAM" id="SSF47757">
    <property type="entry name" value="Chemotaxis receptor methyltransferase CheR, N-terminal domain"/>
    <property type="match status" value="1"/>
</dbReference>
<dbReference type="Proteomes" id="UP000036406">
    <property type="component" value="Chromosome"/>
</dbReference>
<dbReference type="Pfam" id="PF01739">
    <property type="entry name" value="CheR"/>
    <property type="match status" value="1"/>
</dbReference>
<dbReference type="SMART" id="SM00138">
    <property type="entry name" value="MeTrc"/>
    <property type="match status" value="1"/>
</dbReference>
<name>A0A0H4I4K6_9GAMM</name>
<dbReference type="InterPro" id="IPR029063">
    <property type="entry name" value="SAM-dependent_MTases_sf"/>
</dbReference>
<evidence type="ECO:0000313" key="7">
    <source>
        <dbReference type="EMBL" id="AKO53969.1"/>
    </source>
</evidence>
<dbReference type="Pfam" id="PF03705">
    <property type="entry name" value="CheR_N"/>
    <property type="match status" value="1"/>
</dbReference>
<dbReference type="SUPFAM" id="SSF53335">
    <property type="entry name" value="S-adenosyl-L-methionine-dependent methyltransferases"/>
    <property type="match status" value="1"/>
</dbReference>
<dbReference type="InterPro" id="IPR000780">
    <property type="entry name" value="CheR_MeTrfase"/>
</dbReference>
<gene>
    <name evidence="7" type="ORF">ABA45_17265</name>
</gene>
<dbReference type="PRINTS" id="PR00996">
    <property type="entry name" value="CHERMTFRASE"/>
</dbReference>
<feature type="domain" description="CheR-type methyltransferase" evidence="6">
    <location>
        <begin position="16"/>
        <end position="271"/>
    </location>
</feature>
<accession>A0A0H4I4K6</accession>
<dbReference type="PROSITE" id="PS50123">
    <property type="entry name" value="CHER"/>
    <property type="match status" value="1"/>
</dbReference>
<keyword evidence="4 7" id="KW-0808">Transferase</keyword>
<evidence type="ECO:0000256" key="2">
    <source>
        <dbReference type="ARBA" id="ARBA00012534"/>
    </source>
</evidence>
<evidence type="ECO:0000256" key="3">
    <source>
        <dbReference type="ARBA" id="ARBA00022603"/>
    </source>
</evidence>
<evidence type="ECO:0000256" key="5">
    <source>
        <dbReference type="ARBA" id="ARBA00022691"/>
    </source>
</evidence>
<keyword evidence="5" id="KW-0949">S-adenosyl-L-methionine</keyword>
<dbReference type="PATRIC" id="fig|330734.3.peg.3625"/>
<dbReference type="EC" id="2.1.1.80" evidence="2"/>
<evidence type="ECO:0000259" key="6">
    <source>
        <dbReference type="PROSITE" id="PS50123"/>
    </source>
</evidence>
<dbReference type="InterPro" id="IPR036804">
    <property type="entry name" value="CheR_N_sf"/>
</dbReference>
<dbReference type="Gene3D" id="1.10.155.10">
    <property type="entry name" value="Chemotaxis receptor methyltransferase CheR, N-terminal domain"/>
    <property type="match status" value="1"/>
</dbReference>
<dbReference type="GO" id="GO:0008983">
    <property type="term" value="F:protein-glutamate O-methyltransferase activity"/>
    <property type="evidence" value="ECO:0007669"/>
    <property type="project" value="UniProtKB-EC"/>
</dbReference>
<dbReference type="KEGG" id="mpq:ABA45_17265"/>